<evidence type="ECO:0000313" key="2">
    <source>
        <dbReference type="EMBL" id="CAE2208743.1"/>
    </source>
</evidence>
<feature type="region of interest" description="Disordered" evidence="1">
    <location>
        <begin position="1"/>
        <end position="64"/>
    </location>
</feature>
<dbReference type="EMBL" id="HBKO01013453">
    <property type="protein sequence ID" value="CAE2208743.1"/>
    <property type="molecule type" value="Transcribed_RNA"/>
</dbReference>
<gene>
    <name evidence="2" type="ORF">CPOL0286_LOCUS6041</name>
</gene>
<feature type="compositionally biased region" description="Low complexity" evidence="1">
    <location>
        <begin position="49"/>
        <end position="64"/>
    </location>
</feature>
<sequence>MEEVEAVVMPIGDSTTIPMAEVERADGPPPNVDAPSFLSMGSAHTQARLPQSQSQPQSQPQLQPQMQLGREAYDTMLVPQTDHLVLTQGAAPTATAHAARSSISNEQNLALLFMAEQAQSVQINAVDDPMHQPFASQLPATLPNTLRTPLTTPSLPATTPQTSHALQFELLQQQQFEVLQQQMQQQLQAQQAHFETTLHHLHDLHAHEVERRGMENEQLQQLVAQHLAVMRSSKMAALSLGSQVLPAVPSVQGVQIQSVQGVPVQDVLGTRSVQQLPPPALPVPLQPIQLMGVHEGRPVVQVQQHVQTPGTAALPPLQRSANGTLRQTLGAAGTSAFSAAVCRRPQV</sequence>
<protein>
    <submittedName>
        <fullName evidence="2">Uncharacterized protein</fullName>
    </submittedName>
</protein>
<proteinExistence type="predicted"/>
<accession>A0A6T7YJP2</accession>
<organism evidence="2">
    <name type="scientific">Prymnesium polylepis</name>
    <dbReference type="NCBI Taxonomy" id="72548"/>
    <lineage>
        <taxon>Eukaryota</taxon>
        <taxon>Haptista</taxon>
        <taxon>Haptophyta</taxon>
        <taxon>Prymnesiophyceae</taxon>
        <taxon>Prymnesiales</taxon>
        <taxon>Prymnesiaceae</taxon>
        <taxon>Prymnesium</taxon>
    </lineage>
</organism>
<name>A0A6T7YJP2_9EUKA</name>
<evidence type="ECO:0000256" key="1">
    <source>
        <dbReference type="SAM" id="MobiDB-lite"/>
    </source>
</evidence>
<dbReference type="AlphaFoldDB" id="A0A6T7YJP2"/>
<reference evidence="2" key="1">
    <citation type="submission" date="2021-01" db="EMBL/GenBank/DDBJ databases">
        <authorList>
            <person name="Corre E."/>
            <person name="Pelletier E."/>
            <person name="Niang G."/>
            <person name="Scheremetjew M."/>
            <person name="Finn R."/>
            <person name="Kale V."/>
            <person name="Holt S."/>
            <person name="Cochrane G."/>
            <person name="Meng A."/>
            <person name="Brown T."/>
            <person name="Cohen L."/>
        </authorList>
    </citation>
    <scope>NUCLEOTIDE SEQUENCE</scope>
    <source>
        <strain evidence="2">UIO037</strain>
    </source>
</reference>